<feature type="region of interest" description="Disordered" evidence="1">
    <location>
        <begin position="747"/>
        <end position="800"/>
    </location>
</feature>
<feature type="region of interest" description="Disordered" evidence="1">
    <location>
        <begin position="1126"/>
        <end position="1174"/>
    </location>
</feature>
<feature type="region of interest" description="Disordered" evidence="1">
    <location>
        <begin position="685"/>
        <end position="724"/>
    </location>
</feature>
<feature type="compositionally biased region" description="Low complexity" evidence="1">
    <location>
        <begin position="1165"/>
        <end position="1174"/>
    </location>
</feature>
<protein>
    <submittedName>
        <fullName evidence="2">Uncharacterized protein</fullName>
    </submittedName>
</protein>
<keyword evidence="3" id="KW-1185">Reference proteome</keyword>
<reference evidence="2 3" key="1">
    <citation type="journal article" date="2015" name="Sci. Rep.">
        <title>Chromosome-level genome map provides insights into diverse defense mechanisms in the medicinal fungus Ganoderma sinense.</title>
        <authorList>
            <person name="Zhu Y."/>
            <person name="Xu J."/>
            <person name="Sun C."/>
            <person name="Zhou S."/>
            <person name="Xu H."/>
            <person name="Nelson D.R."/>
            <person name="Qian J."/>
            <person name="Song J."/>
            <person name="Luo H."/>
            <person name="Xiang L."/>
            <person name="Li Y."/>
            <person name="Xu Z."/>
            <person name="Ji A."/>
            <person name="Wang L."/>
            <person name="Lu S."/>
            <person name="Hayward A."/>
            <person name="Sun W."/>
            <person name="Li X."/>
            <person name="Schwartz D.C."/>
            <person name="Wang Y."/>
            <person name="Chen S."/>
        </authorList>
    </citation>
    <scope>NUCLEOTIDE SEQUENCE [LARGE SCALE GENOMIC DNA]</scope>
    <source>
        <strain evidence="2 3">ZZ0214-1</strain>
    </source>
</reference>
<evidence type="ECO:0000313" key="2">
    <source>
        <dbReference type="EMBL" id="PIL26529.1"/>
    </source>
</evidence>
<dbReference type="STRING" id="1077348.A0A2G8RYD0"/>
<gene>
    <name evidence="2" type="ORF">GSI_12287</name>
</gene>
<dbReference type="EMBL" id="AYKW01000045">
    <property type="protein sequence ID" value="PIL26529.1"/>
    <property type="molecule type" value="Genomic_DNA"/>
</dbReference>
<feature type="region of interest" description="Disordered" evidence="1">
    <location>
        <begin position="1242"/>
        <end position="1262"/>
    </location>
</feature>
<dbReference type="AlphaFoldDB" id="A0A2G8RYD0"/>
<sequence>MSAFDPKHIVAVAKRLHSNDREEQDKFEKQWLENVEARWKGWQKHRDGSEQIAYVPQLEFIAHVVEYVNWVYGMTKTKHGRKPLSREIPLYGPTFIPPSYMHEQLRNGLKTTVTPETAYLKAVTIIHPLYFPQLEKCPRCGTKKSSDLDWYGWVPTGHCEVHGVDREETALGYQLRCKSCKTKAKSQQVTRKNGEGSYCFSTTNHMFWSRYEHWQIPAGIPIFLKRRALTRTLFDLIIELRVGSTSAGLEENFKQLHLLRYYSDKKAYLDRYQELVDHDRRSVLRSFKTPLQNFSAPTNTGGYGNSSISNDLISDVYLLFSENTRREESNEHVRSLSAITLSLDQTYRAAGKAKVVDGSKKQEKRWRGGLLDAVNQNGETVAWRFCQTNSASETSEMCEGLKKRTKMLKQPAPEVVVADNCCKVANAITTHFPDAHIALDVWHVLRRYMGCVLGGRGNGSRSEIANDITGAVLKTRADKYNPAVYWSSAEQEVRLEGVYNKWAKEGAWTTTGASTHAEQMKHVRKGCLTRPRNDVRADGSRIEGNHRAWNGLQRSWPSGLEMLTALCHDLVLRQNMRIGYHLSSPDVFTTSTYGSHHVRLIRAIAQQWNSTIHMAEYAHLFAGLSDLPLLKTVASGETFGIVKSQFAQGYQYLVTDVKHDDDDDDLLELTKPLDERTYQVLASIDIGPKPGPLPQLSTVPVPDLQPSPPSLPQPLAASLPPSPFIPLSPGPGPCMDVDVNTCIMETPALTPGAEESIQQDRRAQKRRAEPEDQYEHEQRQKKRSKQASSGTREHRRHLRSPDALLLPLNARRLDLRLQYQVPRGAILPADPCITAGTDASTSLSLIPSQAPSSIAAPPTTLNFSAFYQTLKLPPVYITGKTRSQRIFSIKTGVDPLSTKIEADDEHDLFMTLREKCQWVSHDMNPRKYVEAASVYNIELEKQNRLNAYVSYTVRKTPRAIMDKLANVEDQVIKRLISNDFTSKSSETTAYWKRHCFAVRLLVDKTNEQIKQKPNTCNRCKSIMWPGGKGKNNNHKLTFCSDGVRMSPEVTEKGLDGTTTTRFEALPPWPQPSGIFVKGSTFMPHAFLLTARQFYLSMITLGSGGGHNAMEYLAFAEMLHARTIAVPADDSESTTSHPAPAHPTPTHTAVDSNPASSSTAHTAVDSNPASSPTAPPSAIAIQALLDTCTIAKTRFGGSRSETDNVNVKMLFRLFDTFELGPCRKGLIEVREGVKYLRITPFQDNDRPVEEEEEEEEEAEGGST</sequence>
<evidence type="ECO:0000256" key="1">
    <source>
        <dbReference type="SAM" id="MobiDB-lite"/>
    </source>
</evidence>
<feature type="compositionally biased region" description="Low complexity" evidence="1">
    <location>
        <begin position="1132"/>
        <end position="1148"/>
    </location>
</feature>
<name>A0A2G8RYD0_9APHY</name>
<proteinExistence type="predicted"/>
<evidence type="ECO:0000313" key="3">
    <source>
        <dbReference type="Proteomes" id="UP000230002"/>
    </source>
</evidence>
<feature type="compositionally biased region" description="Pro residues" evidence="1">
    <location>
        <begin position="703"/>
        <end position="712"/>
    </location>
</feature>
<accession>A0A2G8RYD0</accession>
<dbReference type="Proteomes" id="UP000230002">
    <property type="component" value="Unassembled WGS sequence"/>
</dbReference>
<feature type="compositionally biased region" description="Basic and acidic residues" evidence="1">
    <location>
        <begin position="758"/>
        <end position="778"/>
    </location>
</feature>
<dbReference type="OrthoDB" id="2797511at2759"/>
<feature type="compositionally biased region" description="Polar residues" evidence="1">
    <location>
        <begin position="1149"/>
        <end position="1164"/>
    </location>
</feature>
<organism evidence="2 3">
    <name type="scientific">Ganoderma sinense ZZ0214-1</name>
    <dbReference type="NCBI Taxonomy" id="1077348"/>
    <lineage>
        <taxon>Eukaryota</taxon>
        <taxon>Fungi</taxon>
        <taxon>Dikarya</taxon>
        <taxon>Basidiomycota</taxon>
        <taxon>Agaricomycotina</taxon>
        <taxon>Agaricomycetes</taxon>
        <taxon>Polyporales</taxon>
        <taxon>Polyporaceae</taxon>
        <taxon>Ganoderma</taxon>
    </lineage>
</organism>
<feature type="compositionally biased region" description="Acidic residues" evidence="1">
    <location>
        <begin position="1247"/>
        <end position="1262"/>
    </location>
</feature>
<comment type="caution">
    <text evidence="2">The sequence shown here is derived from an EMBL/GenBank/DDBJ whole genome shotgun (WGS) entry which is preliminary data.</text>
</comment>